<sequence>MRGWNSEARRASTRLKAGGLAILMASALAGAAAASTTAAADNGLPAGATPLSAAELYALYHDKSWQWPDGAGRMDTADRRFTAWVDGEKGKSWAEGRWQITDAGNLCFTADWHVGQEVFPARTCFAHRVAGGTIYQKKEPEGQWVVFRHAPLRADDEATKLVSEDIVSGRLDEFKSAPPALKQQAKQ</sequence>
<dbReference type="InterPro" id="IPR009337">
    <property type="entry name" value="DUF995"/>
</dbReference>
<evidence type="ECO:0000313" key="2">
    <source>
        <dbReference type="EMBL" id="MCX5570376.1"/>
    </source>
</evidence>
<dbReference type="Proteomes" id="UP001144805">
    <property type="component" value="Unassembled WGS sequence"/>
</dbReference>
<dbReference type="AlphaFoldDB" id="A0A9X3E368"/>
<keyword evidence="3" id="KW-1185">Reference proteome</keyword>
<name>A0A9X3E368_9HYPH</name>
<organism evidence="2 3">
    <name type="scientific">Kaistia nematophila</name>
    <dbReference type="NCBI Taxonomy" id="2994654"/>
    <lineage>
        <taxon>Bacteria</taxon>
        <taxon>Pseudomonadati</taxon>
        <taxon>Pseudomonadota</taxon>
        <taxon>Alphaproteobacteria</taxon>
        <taxon>Hyphomicrobiales</taxon>
        <taxon>Kaistiaceae</taxon>
        <taxon>Kaistia</taxon>
    </lineage>
</organism>
<proteinExistence type="predicted"/>
<protein>
    <submittedName>
        <fullName evidence="2">DUF995 domain-containing protein</fullName>
    </submittedName>
</protein>
<accession>A0A9X3E368</accession>
<gene>
    <name evidence="2" type="ORF">OSH07_14305</name>
</gene>
<reference evidence="2" key="1">
    <citation type="submission" date="2022-11" db="EMBL/GenBank/DDBJ databases">
        <title>Biodiversity and phylogenetic relationships of bacteria.</title>
        <authorList>
            <person name="Machado R.A.R."/>
            <person name="Bhat A."/>
            <person name="Loulou A."/>
            <person name="Kallel S."/>
        </authorList>
    </citation>
    <scope>NUCLEOTIDE SEQUENCE</scope>
    <source>
        <strain evidence="2">K-TC2</strain>
    </source>
</reference>
<dbReference type="Pfam" id="PF06191">
    <property type="entry name" value="DUF995"/>
    <property type="match status" value="1"/>
</dbReference>
<feature type="signal peptide" evidence="1">
    <location>
        <begin position="1"/>
        <end position="40"/>
    </location>
</feature>
<keyword evidence="1" id="KW-0732">Signal</keyword>
<comment type="caution">
    <text evidence="2">The sequence shown here is derived from an EMBL/GenBank/DDBJ whole genome shotgun (WGS) entry which is preliminary data.</text>
</comment>
<evidence type="ECO:0000313" key="3">
    <source>
        <dbReference type="Proteomes" id="UP001144805"/>
    </source>
</evidence>
<evidence type="ECO:0000256" key="1">
    <source>
        <dbReference type="SAM" id="SignalP"/>
    </source>
</evidence>
<dbReference type="EMBL" id="JAPKNK010000005">
    <property type="protein sequence ID" value="MCX5570376.1"/>
    <property type="molecule type" value="Genomic_DNA"/>
</dbReference>
<feature type="chain" id="PRO_5040889111" evidence="1">
    <location>
        <begin position="41"/>
        <end position="187"/>
    </location>
</feature>